<dbReference type="PIRSF" id="PIRSF004848">
    <property type="entry name" value="YBL036c_PLPDEIII"/>
    <property type="match status" value="1"/>
</dbReference>
<dbReference type="InterPro" id="IPR011078">
    <property type="entry name" value="PyrdxlP_homeostasis"/>
</dbReference>
<evidence type="ECO:0000259" key="4">
    <source>
        <dbReference type="Pfam" id="PF01168"/>
    </source>
</evidence>
<sequence>MNTIPKRLDSVYLAIQNCQIDHGVTQSVQLLAVSKTKPAEDIESAYKAGQRQFGENYVQEGVDKIQALKHLSDIQWHFIGPLQSNKSRLVAEHFDWVQSVDREKIARRLSEQRPAGLPALNVLIQINISHEASKSGLDEQELLVLAEKIAELPNLTLRGLMTIGSNTDDDALRQQEFLRMHALFERLKTKYDSVDTLSMGMSGDWQQAIACGATMIRLGTAIFGQR</sequence>
<dbReference type="Proteomes" id="UP001596364">
    <property type="component" value="Unassembled WGS sequence"/>
</dbReference>
<dbReference type="Gene3D" id="3.20.20.10">
    <property type="entry name" value="Alanine racemase"/>
    <property type="match status" value="1"/>
</dbReference>
<comment type="function">
    <text evidence="2">Pyridoxal 5'-phosphate (PLP)-binding protein, which is involved in PLP homeostasis.</text>
</comment>
<accession>A0ABW1XGV6</accession>
<dbReference type="PANTHER" id="PTHR10146:SF14">
    <property type="entry name" value="PYRIDOXAL PHOSPHATE HOMEOSTASIS PROTEIN"/>
    <property type="match status" value="1"/>
</dbReference>
<name>A0ABW1XGV6_9ALTE</name>
<evidence type="ECO:0000313" key="6">
    <source>
        <dbReference type="Proteomes" id="UP001596364"/>
    </source>
</evidence>
<dbReference type="PANTHER" id="PTHR10146">
    <property type="entry name" value="PROLINE SYNTHETASE CO-TRANSCRIBED BACTERIAL HOMOLOG PROTEIN"/>
    <property type="match status" value="1"/>
</dbReference>
<dbReference type="CDD" id="cd06824">
    <property type="entry name" value="PLPDE_III_Yggs_like"/>
    <property type="match status" value="1"/>
</dbReference>
<organism evidence="5 6">
    <name type="scientific">Pseudobowmanella zhangzhouensis</name>
    <dbReference type="NCBI Taxonomy" id="1537679"/>
    <lineage>
        <taxon>Bacteria</taxon>
        <taxon>Pseudomonadati</taxon>
        <taxon>Pseudomonadota</taxon>
        <taxon>Gammaproteobacteria</taxon>
        <taxon>Alteromonadales</taxon>
        <taxon>Alteromonadaceae</taxon>
    </lineage>
</organism>
<feature type="modified residue" description="N6-(pyridoxal phosphate)lysine" evidence="2">
    <location>
        <position position="35"/>
    </location>
</feature>
<evidence type="ECO:0000256" key="2">
    <source>
        <dbReference type="HAMAP-Rule" id="MF_02087"/>
    </source>
</evidence>
<feature type="domain" description="Alanine racemase N-terminal" evidence="4">
    <location>
        <begin position="26"/>
        <end position="225"/>
    </location>
</feature>
<dbReference type="PROSITE" id="PS01211">
    <property type="entry name" value="UPF0001"/>
    <property type="match status" value="1"/>
</dbReference>
<protein>
    <recommendedName>
        <fullName evidence="2">Pyridoxal phosphate homeostasis protein</fullName>
        <shortName evidence="2">PLP homeostasis protein</shortName>
    </recommendedName>
</protein>
<keyword evidence="1 2" id="KW-0663">Pyridoxal phosphate</keyword>
<comment type="caution">
    <text evidence="5">The sequence shown here is derived from an EMBL/GenBank/DDBJ whole genome shotgun (WGS) entry which is preliminary data.</text>
</comment>
<dbReference type="Pfam" id="PF01168">
    <property type="entry name" value="Ala_racemase_N"/>
    <property type="match status" value="1"/>
</dbReference>
<comment type="similarity">
    <text evidence="2 3">Belongs to the pyridoxal phosphate-binding protein YggS/PROSC family.</text>
</comment>
<keyword evidence="6" id="KW-1185">Reference proteome</keyword>
<dbReference type="InterPro" id="IPR001608">
    <property type="entry name" value="Ala_racemase_N"/>
</dbReference>
<dbReference type="RefSeq" id="WP_131259102.1">
    <property type="nucleotide sequence ID" value="NZ_JBHSUS010000001.1"/>
</dbReference>
<dbReference type="SUPFAM" id="SSF51419">
    <property type="entry name" value="PLP-binding barrel"/>
    <property type="match status" value="1"/>
</dbReference>
<gene>
    <name evidence="5" type="ORF">ACFP85_02365</name>
</gene>
<dbReference type="HAMAP" id="MF_02087">
    <property type="entry name" value="PLP_homeostasis"/>
    <property type="match status" value="1"/>
</dbReference>
<dbReference type="EMBL" id="JBHSUS010000001">
    <property type="protein sequence ID" value="MFC6438996.1"/>
    <property type="molecule type" value="Genomic_DNA"/>
</dbReference>
<dbReference type="InterPro" id="IPR029066">
    <property type="entry name" value="PLP-binding_barrel"/>
</dbReference>
<evidence type="ECO:0000256" key="1">
    <source>
        <dbReference type="ARBA" id="ARBA00022898"/>
    </source>
</evidence>
<reference evidence="6" key="1">
    <citation type="journal article" date="2019" name="Int. J. Syst. Evol. Microbiol.">
        <title>The Global Catalogue of Microorganisms (GCM) 10K type strain sequencing project: providing services to taxonomists for standard genome sequencing and annotation.</title>
        <authorList>
            <consortium name="The Broad Institute Genomics Platform"/>
            <consortium name="The Broad Institute Genome Sequencing Center for Infectious Disease"/>
            <person name="Wu L."/>
            <person name="Ma J."/>
        </authorList>
    </citation>
    <scope>NUCLEOTIDE SEQUENCE [LARGE SCALE GENOMIC DNA]</scope>
    <source>
        <strain evidence="6">CGMCC 1.16031</strain>
    </source>
</reference>
<dbReference type="NCBIfam" id="TIGR00044">
    <property type="entry name" value="YggS family pyridoxal phosphate-dependent enzyme"/>
    <property type="match status" value="1"/>
</dbReference>
<evidence type="ECO:0000313" key="5">
    <source>
        <dbReference type="EMBL" id="MFC6438996.1"/>
    </source>
</evidence>
<evidence type="ECO:0000256" key="3">
    <source>
        <dbReference type="RuleBase" id="RU004514"/>
    </source>
</evidence>
<proteinExistence type="inferred from homology"/>